<protein>
    <submittedName>
        <fullName evidence="1">Uncharacterized protein</fullName>
    </submittedName>
</protein>
<comment type="caution">
    <text evidence="1">The sequence shown here is derived from an EMBL/GenBank/DDBJ whole genome shotgun (WGS) entry which is preliminary data.</text>
</comment>
<evidence type="ECO:0000313" key="1">
    <source>
        <dbReference type="EMBL" id="GMQ31118.1"/>
    </source>
</evidence>
<gene>
    <name evidence="1" type="ORF">Aconfl_37610</name>
</gene>
<keyword evidence="2" id="KW-1185">Reference proteome</keyword>
<dbReference type="RefSeq" id="WP_338225822.1">
    <property type="nucleotide sequence ID" value="NZ_BTPD01000015.1"/>
</dbReference>
<accession>A0ABQ6PV83</accession>
<reference evidence="1 2" key="1">
    <citation type="submission" date="2023-08" db="EMBL/GenBank/DDBJ databases">
        <title>Draft genome sequence of Algoriphagus confluentis.</title>
        <authorList>
            <person name="Takatani N."/>
            <person name="Hosokawa M."/>
            <person name="Sawabe T."/>
        </authorList>
    </citation>
    <scope>NUCLEOTIDE SEQUENCE [LARGE SCALE GENOMIC DNA]</scope>
    <source>
        <strain evidence="1 2">NBRC 111222</strain>
    </source>
</reference>
<dbReference type="EMBL" id="BTPD01000015">
    <property type="protein sequence ID" value="GMQ31118.1"/>
    <property type="molecule type" value="Genomic_DNA"/>
</dbReference>
<evidence type="ECO:0000313" key="2">
    <source>
        <dbReference type="Proteomes" id="UP001338309"/>
    </source>
</evidence>
<proteinExistence type="predicted"/>
<dbReference type="Proteomes" id="UP001338309">
    <property type="component" value="Unassembled WGS sequence"/>
</dbReference>
<sequence>MAGIACLIGEAMLSFSNAEFLLDNLFRKIGLTKKKFDYMAISSTGQKIKEYKAKLIESELDVAPRIAYLIEEVDSFRELRNVLAHSIILSNSSGEQEFMTHKFYKTKEGISRYTAVFTASHLSIQIQEFREVCQSLNEILKELD</sequence>
<name>A0ABQ6PV83_9BACT</name>
<organism evidence="1 2">
    <name type="scientific">Algoriphagus confluentis</name>
    <dbReference type="NCBI Taxonomy" id="1697556"/>
    <lineage>
        <taxon>Bacteria</taxon>
        <taxon>Pseudomonadati</taxon>
        <taxon>Bacteroidota</taxon>
        <taxon>Cytophagia</taxon>
        <taxon>Cytophagales</taxon>
        <taxon>Cyclobacteriaceae</taxon>
        <taxon>Algoriphagus</taxon>
    </lineage>
</organism>